<feature type="transmembrane region" description="Helical" evidence="1">
    <location>
        <begin position="242"/>
        <end position="263"/>
    </location>
</feature>
<evidence type="ECO:0000313" key="2">
    <source>
        <dbReference type="EMBL" id="MDP9891217.1"/>
    </source>
</evidence>
<dbReference type="Proteomes" id="UP001242045">
    <property type="component" value="Unassembled WGS sequence"/>
</dbReference>
<evidence type="ECO:0000313" key="3">
    <source>
        <dbReference type="Proteomes" id="UP001242045"/>
    </source>
</evidence>
<proteinExistence type="predicted"/>
<dbReference type="EMBL" id="JAUSRD010000001">
    <property type="protein sequence ID" value="MDP9891217.1"/>
    <property type="molecule type" value="Genomic_DNA"/>
</dbReference>
<keyword evidence="1" id="KW-1133">Transmembrane helix</keyword>
<accession>A0AAW8CLR8</accession>
<keyword evidence="1" id="KW-0472">Membrane</keyword>
<reference evidence="2" key="1">
    <citation type="submission" date="2023-07" db="EMBL/GenBank/DDBJ databases">
        <title>Sorghum-associated microbial communities from plants grown in Nebraska, USA.</title>
        <authorList>
            <person name="Schachtman D."/>
        </authorList>
    </citation>
    <scope>NUCLEOTIDE SEQUENCE</scope>
    <source>
        <strain evidence="2">DS3754</strain>
    </source>
</reference>
<protein>
    <submittedName>
        <fullName evidence="2">Uncharacterized protein</fullName>
    </submittedName>
</protein>
<gene>
    <name evidence="2" type="ORF">J2W31_000313</name>
</gene>
<dbReference type="RefSeq" id="WP_307683591.1">
    <property type="nucleotide sequence ID" value="NZ_JAUSRD010000001.1"/>
</dbReference>
<organism evidence="2 3">
    <name type="scientific">Variovorax boronicumulans</name>
    <dbReference type="NCBI Taxonomy" id="436515"/>
    <lineage>
        <taxon>Bacteria</taxon>
        <taxon>Pseudomonadati</taxon>
        <taxon>Pseudomonadota</taxon>
        <taxon>Betaproteobacteria</taxon>
        <taxon>Burkholderiales</taxon>
        <taxon>Comamonadaceae</taxon>
        <taxon>Variovorax</taxon>
    </lineage>
</organism>
<name>A0AAW8CLR8_9BURK</name>
<comment type="caution">
    <text evidence="2">The sequence shown here is derived from an EMBL/GenBank/DDBJ whole genome shotgun (WGS) entry which is preliminary data.</text>
</comment>
<keyword evidence="1" id="KW-0812">Transmembrane</keyword>
<dbReference type="AlphaFoldDB" id="A0AAW8CLR8"/>
<sequence>MKQEELESFNRCINASTEAIQKYVNVGPTRSQAQNVIDVRWGAFVAAVQDGLTGFQSFIAADDVAAFPTVTDQLQEAASSDPNVVDRSTEILGLIEALKDQWHRSVTRARERAAADAKARDDEINEFRVRLANQVGELEQSQRNLNEFLVASKNEIADLKSKLANSVIAFEETLDKFRDQEKWVDGVRRKTAKHGLAGAFGDRARGLTWSKYSWAALLGASLFFIYLNGQSVLTALQADVKWQIQLTQALLSFPLIWAAWFGAKQFAYASRLQEDYEFKVASAMSYEGYKQEASELGDAMKLKLIESAISTYSENPLRIYNIPSDPGTPLQEILESFSKIDKVVEAAAKWRKPEA</sequence>
<evidence type="ECO:0000256" key="1">
    <source>
        <dbReference type="SAM" id="Phobius"/>
    </source>
</evidence>
<feature type="transmembrane region" description="Helical" evidence="1">
    <location>
        <begin position="212"/>
        <end position="236"/>
    </location>
</feature>